<dbReference type="RefSeq" id="WP_310034617.1">
    <property type="nucleotide sequence ID" value="NZ_JAVDRL010000013.1"/>
</dbReference>
<reference evidence="3 4" key="1">
    <citation type="submission" date="2023-07" db="EMBL/GenBank/DDBJ databases">
        <title>Sorghum-associated microbial communities from plants grown in Nebraska, USA.</title>
        <authorList>
            <person name="Schachtman D."/>
        </authorList>
    </citation>
    <scope>NUCLEOTIDE SEQUENCE [LARGE SCALE GENOMIC DNA]</scope>
    <source>
        <strain evidence="3 4">DS2154</strain>
    </source>
</reference>
<dbReference type="Proteomes" id="UP001262754">
    <property type="component" value="Unassembled WGS sequence"/>
</dbReference>
<gene>
    <name evidence="3" type="ORF">J2800_004441</name>
</gene>
<feature type="non-terminal residue" evidence="3">
    <location>
        <position position="51"/>
    </location>
</feature>
<dbReference type="EMBL" id="JAVDRL010000013">
    <property type="protein sequence ID" value="MDR6533675.1"/>
    <property type="molecule type" value="Genomic_DNA"/>
</dbReference>
<protein>
    <submittedName>
        <fullName evidence="3">Acetyl-CoA carboxylase carboxyltransferase component</fullName>
    </submittedName>
</protein>
<dbReference type="PROSITE" id="PS50980">
    <property type="entry name" value="COA_CT_NTER"/>
    <property type="match status" value="1"/>
</dbReference>
<accession>A0ABU1N5G5</accession>
<evidence type="ECO:0000313" key="4">
    <source>
        <dbReference type="Proteomes" id="UP001262754"/>
    </source>
</evidence>
<dbReference type="Pfam" id="PF01039">
    <property type="entry name" value="Carboxyl_trans"/>
    <property type="match status" value="1"/>
</dbReference>
<dbReference type="InterPro" id="IPR034733">
    <property type="entry name" value="AcCoA_carboxyl_beta"/>
</dbReference>
<evidence type="ECO:0000259" key="2">
    <source>
        <dbReference type="PROSITE" id="PS50980"/>
    </source>
</evidence>
<comment type="caution">
    <text evidence="3">The sequence shown here is derived from an EMBL/GenBank/DDBJ whole genome shotgun (WGS) entry which is preliminary data.</text>
</comment>
<dbReference type="InterPro" id="IPR029045">
    <property type="entry name" value="ClpP/crotonase-like_dom_sf"/>
</dbReference>
<dbReference type="SUPFAM" id="SSF52096">
    <property type="entry name" value="ClpP/crotonase"/>
    <property type="match status" value="1"/>
</dbReference>
<evidence type="ECO:0000313" key="3">
    <source>
        <dbReference type="EMBL" id="MDR6533675.1"/>
    </source>
</evidence>
<proteinExistence type="predicted"/>
<dbReference type="Gene3D" id="3.90.226.10">
    <property type="entry name" value="2-enoyl-CoA Hydratase, Chain A, domain 1"/>
    <property type="match status" value="1"/>
</dbReference>
<sequence>MQHILEELDRRRAQARGGGGEGRVAAQHAKGKLTARERIDLLLDEGSFEEF</sequence>
<name>A0ABU1N5G5_9CAUL</name>
<dbReference type="InterPro" id="IPR011762">
    <property type="entry name" value="COA_CT_N"/>
</dbReference>
<keyword evidence="4" id="KW-1185">Reference proteome</keyword>
<evidence type="ECO:0000256" key="1">
    <source>
        <dbReference type="SAM" id="MobiDB-lite"/>
    </source>
</evidence>
<feature type="region of interest" description="Disordered" evidence="1">
    <location>
        <begin position="12"/>
        <end position="31"/>
    </location>
</feature>
<feature type="domain" description="CoA carboxyltransferase N-terminal" evidence="2">
    <location>
        <begin position="1"/>
        <end position="51"/>
    </location>
</feature>
<organism evidence="3 4">
    <name type="scientific">Caulobacter rhizosphaerae</name>
    <dbReference type="NCBI Taxonomy" id="2010972"/>
    <lineage>
        <taxon>Bacteria</taxon>
        <taxon>Pseudomonadati</taxon>
        <taxon>Pseudomonadota</taxon>
        <taxon>Alphaproteobacteria</taxon>
        <taxon>Caulobacterales</taxon>
        <taxon>Caulobacteraceae</taxon>
        <taxon>Caulobacter</taxon>
    </lineage>
</organism>